<dbReference type="EMBL" id="BK032823">
    <property type="protein sequence ID" value="DAF62364.1"/>
    <property type="molecule type" value="Genomic_DNA"/>
</dbReference>
<sequence length="181" mass="21383">MEMNYINALEKFNDACKAFLEGSNSGEFSYNESTEGKVGFLVNKEEKIIEFFVNDIKFKYGKDKFNYYYLERTLLNFPDAIIDHLEKDPYCLLILAKAFLELGTGVNDEFMKNVDKTDHFRLLCLKMAKALNDLHGFFANPEYIDRLCRANEEWQEEKIREERDFWREMADLGVTPEDVYD</sequence>
<accession>A0A8S5TGD2</accession>
<protein>
    <submittedName>
        <fullName evidence="1">Uncharacterized protein</fullName>
    </submittedName>
</protein>
<organism evidence="1">
    <name type="scientific">Myoviridae sp. ctIty1</name>
    <dbReference type="NCBI Taxonomy" id="2827673"/>
    <lineage>
        <taxon>Viruses</taxon>
        <taxon>Duplodnaviria</taxon>
        <taxon>Heunggongvirae</taxon>
        <taxon>Uroviricota</taxon>
        <taxon>Caudoviricetes</taxon>
    </lineage>
</organism>
<name>A0A8S5TGD2_9CAUD</name>
<reference evidence="1" key="1">
    <citation type="journal article" date="2021" name="Proc. Natl. Acad. Sci. U.S.A.">
        <title>A Catalog of Tens of Thousands of Viruses from Human Metagenomes Reveals Hidden Associations with Chronic Diseases.</title>
        <authorList>
            <person name="Tisza M.J."/>
            <person name="Buck C.B."/>
        </authorList>
    </citation>
    <scope>NUCLEOTIDE SEQUENCE</scope>
    <source>
        <strain evidence="1">CtIty1</strain>
    </source>
</reference>
<proteinExistence type="predicted"/>
<evidence type="ECO:0000313" key="1">
    <source>
        <dbReference type="EMBL" id="DAF62364.1"/>
    </source>
</evidence>